<evidence type="ECO:0000256" key="9">
    <source>
        <dbReference type="ARBA" id="ARBA00023237"/>
    </source>
</evidence>
<protein>
    <recommendedName>
        <fullName evidence="16">TonB-dependent receptor</fullName>
    </recommendedName>
</protein>
<dbReference type="Pfam" id="PF00593">
    <property type="entry name" value="TonB_dep_Rec_b-barrel"/>
    <property type="match status" value="1"/>
</dbReference>
<dbReference type="InterPro" id="IPR000531">
    <property type="entry name" value="Beta-barrel_TonB"/>
</dbReference>
<organism evidence="14 15">
    <name type="scientific">Termitidicoccus mucosus</name>
    <dbReference type="NCBI Taxonomy" id="1184151"/>
    <lineage>
        <taxon>Bacteria</taxon>
        <taxon>Pseudomonadati</taxon>
        <taxon>Verrucomicrobiota</taxon>
        <taxon>Opitutia</taxon>
        <taxon>Opitutales</taxon>
        <taxon>Opitutaceae</taxon>
        <taxon>Termitidicoccus</taxon>
    </lineage>
</organism>
<reference evidence="14 15" key="1">
    <citation type="submission" date="2016-01" db="EMBL/GenBank/DDBJ databases">
        <title>High potential of lignocellulose degradation of a new Verrucomicrobia species.</title>
        <authorList>
            <person name="Wang Y."/>
            <person name="Shi Y."/>
            <person name="Qiu Z."/>
            <person name="Liu S."/>
            <person name="Yang H."/>
        </authorList>
    </citation>
    <scope>NUCLEOTIDE SEQUENCE [LARGE SCALE GENOMIC DNA]</scope>
    <source>
        <strain evidence="14 15">TSB47</strain>
    </source>
</reference>
<evidence type="ECO:0000256" key="5">
    <source>
        <dbReference type="ARBA" id="ARBA00022729"/>
    </source>
</evidence>
<dbReference type="InterPro" id="IPR039426">
    <property type="entry name" value="TonB-dep_rcpt-like"/>
</dbReference>
<dbReference type="CDD" id="cd01347">
    <property type="entry name" value="ligand_gated_channel"/>
    <property type="match status" value="1"/>
</dbReference>
<evidence type="ECO:0000313" key="14">
    <source>
        <dbReference type="EMBL" id="OAM87343.1"/>
    </source>
</evidence>
<dbReference type="PANTHER" id="PTHR30069">
    <property type="entry name" value="TONB-DEPENDENT OUTER MEMBRANE RECEPTOR"/>
    <property type="match status" value="1"/>
</dbReference>
<feature type="domain" description="TonB-dependent receptor-like beta-barrel" evidence="12">
    <location>
        <begin position="192"/>
        <end position="613"/>
    </location>
</feature>
<proteinExistence type="inferred from homology"/>
<keyword evidence="6 11" id="KW-0798">TonB box</keyword>
<evidence type="ECO:0000313" key="15">
    <source>
        <dbReference type="Proteomes" id="UP000078486"/>
    </source>
</evidence>
<comment type="caution">
    <text evidence="14">The sequence shown here is derived from an EMBL/GenBank/DDBJ whole genome shotgun (WGS) entry which is preliminary data.</text>
</comment>
<feature type="domain" description="TonB-dependent receptor plug" evidence="13">
    <location>
        <begin position="4"/>
        <end position="109"/>
    </location>
</feature>
<dbReference type="GO" id="GO:0044718">
    <property type="term" value="P:siderophore transmembrane transport"/>
    <property type="evidence" value="ECO:0007669"/>
    <property type="project" value="TreeGrafter"/>
</dbReference>
<evidence type="ECO:0008006" key="16">
    <source>
        <dbReference type="Google" id="ProtNLM"/>
    </source>
</evidence>
<evidence type="ECO:0000256" key="7">
    <source>
        <dbReference type="ARBA" id="ARBA00023136"/>
    </source>
</evidence>
<accession>A0A178IBC6</accession>
<evidence type="ECO:0000259" key="13">
    <source>
        <dbReference type="Pfam" id="PF07715"/>
    </source>
</evidence>
<dbReference type="InterPro" id="IPR012910">
    <property type="entry name" value="Plug_dom"/>
</dbReference>
<evidence type="ECO:0000259" key="12">
    <source>
        <dbReference type="Pfam" id="PF00593"/>
    </source>
</evidence>
<dbReference type="Gene3D" id="2.170.130.10">
    <property type="entry name" value="TonB-dependent receptor, plug domain"/>
    <property type="match status" value="1"/>
</dbReference>
<keyword evidence="4 10" id="KW-0812">Transmembrane</keyword>
<evidence type="ECO:0000256" key="8">
    <source>
        <dbReference type="ARBA" id="ARBA00023170"/>
    </source>
</evidence>
<evidence type="ECO:0000256" key="6">
    <source>
        <dbReference type="ARBA" id="ARBA00023077"/>
    </source>
</evidence>
<dbReference type="PANTHER" id="PTHR30069:SF29">
    <property type="entry name" value="HEMOGLOBIN AND HEMOGLOBIN-HAPTOGLOBIN-BINDING PROTEIN 1-RELATED"/>
    <property type="match status" value="1"/>
</dbReference>
<dbReference type="EMBL" id="LRRQ01000175">
    <property type="protein sequence ID" value="OAM87343.1"/>
    <property type="molecule type" value="Genomic_DNA"/>
</dbReference>
<dbReference type="STRING" id="1184151.AW736_24115"/>
<comment type="subcellular location">
    <subcellularLocation>
        <location evidence="1 10">Cell outer membrane</location>
        <topology evidence="1 10">Multi-pass membrane protein</topology>
    </subcellularLocation>
</comment>
<keyword evidence="3 10" id="KW-1134">Transmembrane beta strand</keyword>
<dbReference type="InterPro" id="IPR036942">
    <property type="entry name" value="Beta-barrel_TonB_sf"/>
</dbReference>
<name>A0A178IBC6_9BACT</name>
<evidence type="ECO:0000256" key="2">
    <source>
        <dbReference type="ARBA" id="ARBA00022448"/>
    </source>
</evidence>
<comment type="similarity">
    <text evidence="10 11">Belongs to the TonB-dependent receptor family.</text>
</comment>
<dbReference type="PROSITE" id="PS52016">
    <property type="entry name" value="TONB_DEPENDENT_REC_3"/>
    <property type="match status" value="1"/>
</dbReference>
<dbReference type="GO" id="GO:0015344">
    <property type="term" value="F:siderophore uptake transmembrane transporter activity"/>
    <property type="evidence" value="ECO:0007669"/>
    <property type="project" value="TreeGrafter"/>
</dbReference>
<evidence type="ECO:0000256" key="11">
    <source>
        <dbReference type="RuleBase" id="RU003357"/>
    </source>
</evidence>
<dbReference type="SUPFAM" id="SSF56935">
    <property type="entry name" value="Porins"/>
    <property type="match status" value="1"/>
</dbReference>
<dbReference type="Proteomes" id="UP000078486">
    <property type="component" value="Unassembled WGS sequence"/>
</dbReference>
<dbReference type="GO" id="GO:0009279">
    <property type="term" value="C:cell outer membrane"/>
    <property type="evidence" value="ECO:0007669"/>
    <property type="project" value="UniProtKB-SubCell"/>
</dbReference>
<keyword evidence="7 10" id="KW-0472">Membrane</keyword>
<keyword evidence="15" id="KW-1185">Reference proteome</keyword>
<keyword evidence="9 10" id="KW-0998">Cell outer membrane</keyword>
<evidence type="ECO:0000256" key="3">
    <source>
        <dbReference type="ARBA" id="ARBA00022452"/>
    </source>
</evidence>
<evidence type="ECO:0000256" key="1">
    <source>
        <dbReference type="ARBA" id="ARBA00004571"/>
    </source>
</evidence>
<dbReference type="Gene3D" id="2.40.170.20">
    <property type="entry name" value="TonB-dependent receptor, beta-barrel domain"/>
    <property type="match status" value="1"/>
</dbReference>
<sequence length="639" mass="70579">MQPLADIPQRVELIDGAAVSEAPSWTFVDVLKKGASVDVIQYPTGSSGIGLRGFRPEYSGTNQHVLILIDGRPAGVTGLGTLPMVAVERVEILKGPASSLYGASAMGGVVNIITKRSSGPVGGSLQTNVGSFETGDIWASTGGGNPAKLDFDVAARVFIRDHDVRLGNGETWEHTKAKNYSGLVRLGRDLGKHWRIDLKAGAFLGRDVENPGAYSGGGIKQTSLDRDQYHGDVRLVGWLADHTVQTTIFGAYESEDTNTQTKGTSPYLSSRRKTDWQGIQIQDSWQPAHWLALIGGFDYNLVENKIISYNANGTRKAPYAPNNTQATNGVFLENIMKFIDDRLILNVGARYDDIELELNETPYSTGVTPGTESFDTINPRAGIVYRLDSAWRIHATMGSAFVSPSANQVAGRTEEVVGDQMRVAIGNPDLDPESSTTWDVGIGYDRSWIAVDLTYFHTEVKNMIGSKYVTNTPTYRETHYYNADTATQSGIEAQVDLDFSRWLRAKKGSWMFHGSATKLIERKQHSQVEGDSVIRNVADLKLNASLSWRHASWRASVSARYVKGMWDEDNSTGKIYTNGIGGAYEYPSFVIWDASIGRYFGEKHSVWLKGENLTDRFYYEKGDYYQPGFSFSASYRFNF</sequence>
<dbReference type="InterPro" id="IPR037066">
    <property type="entry name" value="Plug_dom_sf"/>
</dbReference>
<dbReference type="AlphaFoldDB" id="A0A178IBC6"/>
<dbReference type="RefSeq" id="WP_068772849.1">
    <property type="nucleotide sequence ID" value="NZ_CP109796.1"/>
</dbReference>
<evidence type="ECO:0000256" key="4">
    <source>
        <dbReference type="ARBA" id="ARBA00022692"/>
    </source>
</evidence>
<keyword evidence="8" id="KW-0675">Receptor</keyword>
<evidence type="ECO:0000256" key="10">
    <source>
        <dbReference type="PROSITE-ProRule" id="PRU01360"/>
    </source>
</evidence>
<gene>
    <name evidence="14" type="ORF">AW736_24115</name>
</gene>
<dbReference type="Pfam" id="PF07715">
    <property type="entry name" value="Plug"/>
    <property type="match status" value="1"/>
</dbReference>
<keyword evidence="2 10" id="KW-0813">Transport</keyword>
<keyword evidence="5" id="KW-0732">Signal</keyword>